<proteinExistence type="predicted"/>
<comment type="caution">
    <text evidence="3">The sequence shown here is derived from an EMBL/GenBank/DDBJ whole genome shotgun (WGS) entry which is preliminary data.</text>
</comment>
<organism evidence="3 4">
    <name type="scientific">Orbilia javanica</name>
    <dbReference type="NCBI Taxonomy" id="47235"/>
    <lineage>
        <taxon>Eukaryota</taxon>
        <taxon>Fungi</taxon>
        <taxon>Dikarya</taxon>
        <taxon>Ascomycota</taxon>
        <taxon>Pezizomycotina</taxon>
        <taxon>Orbiliomycetes</taxon>
        <taxon>Orbiliales</taxon>
        <taxon>Orbiliaceae</taxon>
        <taxon>Orbilia</taxon>
    </lineage>
</organism>
<dbReference type="AlphaFoldDB" id="A0AAN8MLM6"/>
<keyword evidence="1" id="KW-0732">Signal</keyword>
<evidence type="ECO:0000256" key="1">
    <source>
        <dbReference type="SAM" id="SignalP"/>
    </source>
</evidence>
<feature type="chain" id="PRO_5042919484" description="Peptidase A2 domain-containing protein" evidence="1">
    <location>
        <begin position="19"/>
        <end position="452"/>
    </location>
</feature>
<dbReference type="GO" id="GO:0004190">
    <property type="term" value="F:aspartic-type endopeptidase activity"/>
    <property type="evidence" value="ECO:0007669"/>
    <property type="project" value="InterPro"/>
</dbReference>
<feature type="signal peptide" evidence="1">
    <location>
        <begin position="1"/>
        <end position="18"/>
    </location>
</feature>
<dbReference type="InterPro" id="IPR001995">
    <property type="entry name" value="Peptidase_A2_cat"/>
</dbReference>
<feature type="domain" description="Peptidase A2" evidence="2">
    <location>
        <begin position="323"/>
        <end position="362"/>
    </location>
</feature>
<name>A0AAN8MLM6_9PEZI</name>
<gene>
    <name evidence="3" type="ORF">TWF718_002975</name>
</gene>
<evidence type="ECO:0000313" key="4">
    <source>
        <dbReference type="Proteomes" id="UP001313282"/>
    </source>
</evidence>
<dbReference type="PROSITE" id="PS51257">
    <property type="entry name" value="PROKAR_LIPOPROTEIN"/>
    <property type="match status" value="1"/>
</dbReference>
<evidence type="ECO:0000313" key="3">
    <source>
        <dbReference type="EMBL" id="KAK6330775.1"/>
    </source>
</evidence>
<dbReference type="Proteomes" id="UP001313282">
    <property type="component" value="Unassembled WGS sequence"/>
</dbReference>
<protein>
    <recommendedName>
        <fullName evidence="2">Peptidase A2 domain-containing protein</fullName>
    </recommendedName>
</protein>
<keyword evidence="4" id="KW-1185">Reference proteome</keyword>
<accession>A0AAN8MLM6</accession>
<sequence>MKAFAVLQLTLAFPSALACTVALDVMGHTAITQRQIDARPAGVQNSLYLGSSVDGCHVTVPFVNTDSTLPASFPDKGPPKVRIDVNGYNYVTAGASLDIGSIGTTIGINRWSGVGIGEFRQVFNPDPARSGFKYLSSPGSSGKLYKGYWHTATITFKDLSNRPLIQSTVDVLVYNQAFMCTGPLDMSGNCPHDGTVDDLRGMYIGIGYGRGYVNGNRISPNKNPFLKITRLWRDSSLGCPCNYRNGMLVSPSNPLKIILVKTYTKRVYTKGYIIRKTGITWGLSNGNAFKWQRLNRDPGADEQYGWAMAPMSLTVNSRPPIAGDFLPDTGITYSYIRSPDVPSSGQIPPTASYRLQLPGIGGSSAMGSVVYNRLLSGIGDIMPSSYNIARDGGRVFINPGSHFFNCFDTAYDADYGFYESELRAPAILHVAGHRVSNYLAALIWLHRGTSSV</sequence>
<dbReference type="EMBL" id="JAVHNR010000011">
    <property type="protein sequence ID" value="KAK6330775.1"/>
    <property type="molecule type" value="Genomic_DNA"/>
</dbReference>
<dbReference type="PROSITE" id="PS50175">
    <property type="entry name" value="ASP_PROT_RETROV"/>
    <property type="match status" value="1"/>
</dbReference>
<reference evidence="3 4" key="1">
    <citation type="submission" date="2019-10" db="EMBL/GenBank/DDBJ databases">
        <authorList>
            <person name="Palmer J.M."/>
        </authorList>
    </citation>
    <scope>NUCLEOTIDE SEQUENCE [LARGE SCALE GENOMIC DNA]</scope>
    <source>
        <strain evidence="3 4">TWF718</strain>
    </source>
</reference>
<dbReference type="GO" id="GO:0006508">
    <property type="term" value="P:proteolysis"/>
    <property type="evidence" value="ECO:0007669"/>
    <property type="project" value="InterPro"/>
</dbReference>
<evidence type="ECO:0000259" key="2">
    <source>
        <dbReference type="PROSITE" id="PS50175"/>
    </source>
</evidence>